<evidence type="ECO:0000313" key="2">
    <source>
        <dbReference type="EMBL" id="KAF2602975.1"/>
    </source>
</evidence>
<proteinExistence type="predicted"/>
<feature type="region of interest" description="Disordered" evidence="1">
    <location>
        <begin position="301"/>
        <end position="343"/>
    </location>
</feature>
<name>A0A8S9L848_BRACR</name>
<dbReference type="EMBL" id="QGKY02000094">
    <property type="protein sequence ID" value="KAF2602975.1"/>
    <property type="molecule type" value="Genomic_DNA"/>
</dbReference>
<evidence type="ECO:0000256" key="1">
    <source>
        <dbReference type="SAM" id="MobiDB-lite"/>
    </source>
</evidence>
<feature type="compositionally biased region" description="Basic and acidic residues" evidence="1">
    <location>
        <begin position="301"/>
        <end position="310"/>
    </location>
</feature>
<sequence>MEFSSLLRCPHGMTGHQFVHPAFDTCLTSKTQLFNIWVRDDRSSSRFLKRSALWFCTSSTLRCLHLQSTVSHLPSLCEDGVVAMTFDIHFTTSGQSWRDGKLLRGIESSAFLGASSNGLAIVLLIQSSFYPLPSTNGFSVLLIQSSLPSLHPTNGLELHWMRDKPVGGKEEKNSVIWSFSRRAVHGASYGRQIQNQNQRQTQSNQQVVLATGNSQPDELKELGMQIQGKALNQVSTDINTRMENMFIELNTKYDNVSNHIKRIDVQLAQTAESVKRQQGMLPGTSAMNPRVEHCNVKELRCEKTEGKEPEQLSAETAPGAEERTEQSASSEATVPDKPTEIPP</sequence>
<comment type="caution">
    <text evidence="2">The sequence shown here is derived from an EMBL/GenBank/DDBJ whole genome shotgun (WGS) entry which is preliminary data.</text>
</comment>
<gene>
    <name evidence="2" type="ORF">F2Q70_00025246</name>
</gene>
<organism evidence="2">
    <name type="scientific">Brassica cretica</name>
    <name type="common">Mustard</name>
    <dbReference type="NCBI Taxonomy" id="69181"/>
    <lineage>
        <taxon>Eukaryota</taxon>
        <taxon>Viridiplantae</taxon>
        <taxon>Streptophyta</taxon>
        <taxon>Embryophyta</taxon>
        <taxon>Tracheophyta</taxon>
        <taxon>Spermatophyta</taxon>
        <taxon>Magnoliopsida</taxon>
        <taxon>eudicotyledons</taxon>
        <taxon>Gunneridae</taxon>
        <taxon>Pentapetalae</taxon>
        <taxon>rosids</taxon>
        <taxon>malvids</taxon>
        <taxon>Brassicales</taxon>
        <taxon>Brassicaceae</taxon>
        <taxon>Brassiceae</taxon>
        <taxon>Brassica</taxon>
    </lineage>
</organism>
<dbReference type="AlphaFoldDB" id="A0A8S9L848"/>
<reference evidence="2" key="1">
    <citation type="submission" date="2019-12" db="EMBL/GenBank/DDBJ databases">
        <title>Genome sequencing and annotation of Brassica cretica.</title>
        <authorList>
            <person name="Studholme D.J."/>
            <person name="Sarris P.F."/>
        </authorList>
    </citation>
    <scope>NUCLEOTIDE SEQUENCE</scope>
    <source>
        <strain evidence="2">PFS-102/07</strain>
        <tissue evidence="2">Leaf</tissue>
    </source>
</reference>
<protein>
    <submittedName>
        <fullName evidence="2">Uncharacterized protein</fullName>
    </submittedName>
</protein>
<accession>A0A8S9L848</accession>